<reference evidence="3 4" key="1">
    <citation type="submission" date="2020-03" db="EMBL/GenBank/DDBJ databases">
        <title>WGS of the type strain of Planosporangium spp.</title>
        <authorList>
            <person name="Thawai C."/>
        </authorList>
    </citation>
    <scope>NUCLEOTIDE SEQUENCE [LARGE SCALE GENOMIC DNA]</scope>
    <source>
        <strain evidence="3 4">TBRC 5610</strain>
    </source>
</reference>
<proteinExistence type="predicted"/>
<evidence type="ECO:0008006" key="5">
    <source>
        <dbReference type="Google" id="ProtNLM"/>
    </source>
</evidence>
<comment type="caution">
    <text evidence="3">The sequence shown here is derived from an EMBL/GenBank/DDBJ whole genome shotgun (WGS) entry which is preliminary data.</text>
</comment>
<dbReference type="RefSeq" id="WP_167924676.1">
    <property type="nucleotide sequence ID" value="NZ_JAATVY010000004.1"/>
</dbReference>
<organism evidence="3 4">
    <name type="scientific">Planosporangium thailandense</name>
    <dbReference type="NCBI Taxonomy" id="765197"/>
    <lineage>
        <taxon>Bacteria</taxon>
        <taxon>Bacillati</taxon>
        <taxon>Actinomycetota</taxon>
        <taxon>Actinomycetes</taxon>
        <taxon>Micromonosporales</taxon>
        <taxon>Micromonosporaceae</taxon>
        <taxon>Planosporangium</taxon>
    </lineage>
</organism>
<feature type="region of interest" description="Disordered" evidence="1">
    <location>
        <begin position="34"/>
        <end position="60"/>
    </location>
</feature>
<feature type="region of interest" description="Disordered" evidence="1">
    <location>
        <begin position="1"/>
        <end position="20"/>
    </location>
</feature>
<accession>A0ABX0XX02</accession>
<keyword evidence="2" id="KW-1133">Transmembrane helix</keyword>
<gene>
    <name evidence="3" type="ORF">HC031_08655</name>
</gene>
<feature type="transmembrane region" description="Helical" evidence="2">
    <location>
        <begin position="76"/>
        <end position="96"/>
    </location>
</feature>
<keyword evidence="2" id="KW-0472">Membrane</keyword>
<feature type="compositionally biased region" description="Polar residues" evidence="1">
    <location>
        <begin position="167"/>
        <end position="179"/>
    </location>
</feature>
<keyword evidence="2" id="KW-0812">Transmembrane</keyword>
<protein>
    <recommendedName>
        <fullName evidence="5">Cell division protein FtsL</fullName>
    </recommendedName>
</protein>
<dbReference type="EMBL" id="JAATVY010000004">
    <property type="protein sequence ID" value="NJC69789.1"/>
    <property type="molecule type" value="Genomic_DNA"/>
</dbReference>
<evidence type="ECO:0000313" key="3">
    <source>
        <dbReference type="EMBL" id="NJC69789.1"/>
    </source>
</evidence>
<evidence type="ECO:0000313" key="4">
    <source>
        <dbReference type="Proteomes" id="UP000722989"/>
    </source>
</evidence>
<sequence length="188" mass="19471">MTTALPYRRQQVTPRSGGRIAGDRRAAMEREYGSGAPLTVGNTALAPEPDSGATANRPTIPRLRVAPPAPVSAPKAPFVAGVLAVVIAGVVGILVLNTKINENAFRLEALQQQQGKLDRTEAQLTQDLADKESPTSLAAAARRLGLVPAGSPAFITLPDGKVLTVPQPASGQQSTSATHNGAAGQTRR</sequence>
<name>A0ABX0XX02_9ACTN</name>
<dbReference type="Proteomes" id="UP000722989">
    <property type="component" value="Unassembled WGS sequence"/>
</dbReference>
<keyword evidence="4" id="KW-1185">Reference proteome</keyword>
<evidence type="ECO:0000256" key="1">
    <source>
        <dbReference type="SAM" id="MobiDB-lite"/>
    </source>
</evidence>
<evidence type="ECO:0000256" key="2">
    <source>
        <dbReference type="SAM" id="Phobius"/>
    </source>
</evidence>
<feature type="region of interest" description="Disordered" evidence="1">
    <location>
        <begin position="165"/>
        <end position="188"/>
    </location>
</feature>